<evidence type="ECO:0000256" key="1">
    <source>
        <dbReference type="SAM" id="MobiDB-lite"/>
    </source>
</evidence>
<name>A0AAW2JVQ5_SESRA</name>
<proteinExistence type="predicted"/>
<gene>
    <name evidence="2" type="ORF">Sradi_6521700</name>
</gene>
<protein>
    <submittedName>
        <fullName evidence="2">Uncharacterized protein</fullName>
    </submittedName>
</protein>
<dbReference type="AlphaFoldDB" id="A0AAW2JVQ5"/>
<accession>A0AAW2JVQ5</accession>
<dbReference type="EMBL" id="JACGWJ010000031">
    <property type="protein sequence ID" value="KAL0298619.1"/>
    <property type="molecule type" value="Genomic_DNA"/>
</dbReference>
<organism evidence="2">
    <name type="scientific">Sesamum radiatum</name>
    <name type="common">Black benniseed</name>
    <dbReference type="NCBI Taxonomy" id="300843"/>
    <lineage>
        <taxon>Eukaryota</taxon>
        <taxon>Viridiplantae</taxon>
        <taxon>Streptophyta</taxon>
        <taxon>Embryophyta</taxon>
        <taxon>Tracheophyta</taxon>
        <taxon>Spermatophyta</taxon>
        <taxon>Magnoliopsida</taxon>
        <taxon>eudicotyledons</taxon>
        <taxon>Gunneridae</taxon>
        <taxon>Pentapetalae</taxon>
        <taxon>asterids</taxon>
        <taxon>lamiids</taxon>
        <taxon>Lamiales</taxon>
        <taxon>Pedaliaceae</taxon>
        <taxon>Sesamum</taxon>
    </lineage>
</organism>
<comment type="caution">
    <text evidence="2">The sequence shown here is derived from an EMBL/GenBank/DDBJ whole genome shotgun (WGS) entry which is preliminary data.</text>
</comment>
<feature type="region of interest" description="Disordered" evidence="1">
    <location>
        <begin position="1"/>
        <end position="39"/>
    </location>
</feature>
<reference evidence="2" key="1">
    <citation type="submission" date="2020-06" db="EMBL/GenBank/DDBJ databases">
        <authorList>
            <person name="Li T."/>
            <person name="Hu X."/>
            <person name="Zhang T."/>
            <person name="Song X."/>
            <person name="Zhang H."/>
            <person name="Dai N."/>
            <person name="Sheng W."/>
            <person name="Hou X."/>
            <person name="Wei L."/>
        </authorList>
    </citation>
    <scope>NUCLEOTIDE SEQUENCE</scope>
    <source>
        <strain evidence="2">G02</strain>
        <tissue evidence="2">Leaf</tissue>
    </source>
</reference>
<sequence>MHGWGLSRTFSRIHGDPTRYRGQPNQDQGYPGYGTPTNVNEVQQLTGRMAALS</sequence>
<evidence type="ECO:0000313" key="2">
    <source>
        <dbReference type="EMBL" id="KAL0298619.1"/>
    </source>
</evidence>
<reference evidence="2" key="2">
    <citation type="journal article" date="2024" name="Plant">
        <title>Genomic evolution and insights into agronomic trait innovations of Sesamum species.</title>
        <authorList>
            <person name="Miao H."/>
            <person name="Wang L."/>
            <person name="Qu L."/>
            <person name="Liu H."/>
            <person name="Sun Y."/>
            <person name="Le M."/>
            <person name="Wang Q."/>
            <person name="Wei S."/>
            <person name="Zheng Y."/>
            <person name="Lin W."/>
            <person name="Duan Y."/>
            <person name="Cao H."/>
            <person name="Xiong S."/>
            <person name="Wang X."/>
            <person name="Wei L."/>
            <person name="Li C."/>
            <person name="Ma Q."/>
            <person name="Ju M."/>
            <person name="Zhao R."/>
            <person name="Li G."/>
            <person name="Mu C."/>
            <person name="Tian Q."/>
            <person name="Mei H."/>
            <person name="Zhang T."/>
            <person name="Gao T."/>
            <person name="Zhang H."/>
        </authorList>
    </citation>
    <scope>NUCLEOTIDE SEQUENCE</scope>
    <source>
        <strain evidence="2">G02</strain>
    </source>
</reference>